<dbReference type="InterPro" id="IPR052536">
    <property type="entry name" value="ABC-4_Integral_Memb_Prot"/>
</dbReference>
<comment type="caution">
    <text evidence="8">The sequence shown here is derived from an EMBL/GenBank/DDBJ whole genome shotgun (WGS) entry which is preliminary data.</text>
</comment>
<evidence type="ECO:0000256" key="6">
    <source>
        <dbReference type="SAM" id="Phobius"/>
    </source>
</evidence>
<dbReference type="Pfam" id="PF02687">
    <property type="entry name" value="FtsX"/>
    <property type="match status" value="1"/>
</dbReference>
<organism evidence="8 9">
    <name type="scientific">Anaerobutyricum hallii</name>
    <dbReference type="NCBI Taxonomy" id="39488"/>
    <lineage>
        <taxon>Bacteria</taxon>
        <taxon>Bacillati</taxon>
        <taxon>Bacillota</taxon>
        <taxon>Clostridia</taxon>
        <taxon>Lachnospirales</taxon>
        <taxon>Lachnospiraceae</taxon>
        <taxon>Anaerobutyricum</taxon>
    </lineage>
</organism>
<dbReference type="RefSeq" id="WP_118329027.1">
    <property type="nucleotide sequence ID" value="NZ_QSEP01000006.1"/>
</dbReference>
<dbReference type="PANTHER" id="PTHR46795">
    <property type="entry name" value="ABC TRANSPORTER PERMEASE-RELATED-RELATED"/>
    <property type="match status" value="1"/>
</dbReference>
<evidence type="ECO:0000256" key="2">
    <source>
        <dbReference type="ARBA" id="ARBA00022475"/>
    </source>
</evidence>
<keyword evidence="3 6" id="KW-0812">Transmembrane</keyword>
<evidence type="ECO:0000259" key="7">
    <source>
        <dbReference type="Pfam" id="PF02687"/>
    </source>
</evidence>
<evidence type="ECO:0000256" key="4">
    <source>
        <dbReference type="ARBA" id="ARBA00022989"/>
    </source>
</evidence>
<dbReference type="Proteomes" id="UP000286561">
    <property type="component" value="Unassembled WGS sequence"/>
</dbReference>
<reference evidence="8 9" key="1">
    <citation type="submission" date="2018-08" db="EMBL/GenBank/DDBJ databases">
        <title>A genome reference for cultivated species of the human gut microbiota.</title>
        <authorList>
            <person name="Zou Y."/>
            <person name="Xue W."/>
            <person name="Luo G."/>
        </authorList>
    </citation>
    <scope>NUCLEOTIDE SEQUENCE [LARGE SCALE GENOMIC DNA]</scope>
    <source>
        <strain evidence="8 9">AM48-23BH</strain>
    </source>
</reference>
<name>A0A413Q0R0_9FIRM</name>
<evidence type="ECO:0000256" key="3">
    <source>
        <dbReference type="ARBA" id="ARBA00022692"/>
    </source>
</evidence>
<keyword evidence="4 6" id="KW-1133">Transmembrane helix</keyword>
<dbReference type="GO" id="GO:0005886">
    <property type="term" value="C:plasma membrane"/>
    <property type="evidence" value="ECO:0007669"/>
    <property type="project" value="UniProtKB-SubCell"/>
</dbReference>
<comment type="subcellular location">
    <subcellularLocation>
        <location evidence="1">Cell membrane</location>
        <topology evidence="1">Multi-pass membrane protein</topology>
    </subcellularLocation>
</comment>
<dbReference type="EMBL" id="QSEP01000006">
    <property type="protein sequence ID" value="RGZ85731.1"/>
    <property type="molecule type" value="Genomic_DNA"/>
</dbReference>
<gene>
    <name evidence="8" type="ORF">DW972_02650</name>
</gene>
<feature type="transmembrane region" description="Helical" evidence="6">
    <location>
        <begin position="77"/>
        <end position="98"/>
    </location>
</feature>
<dbReference type="AlphaFoldDB" id="A0A413Q0R0"/>
<evidence type="ECO:0000313" key="9">
    <source>
        <dbReference type="Proteomes" id="UP000286561"/>
    </source>
</evidence>
<evidence type="ECO:0000256" key="1">
    <source>
        <dbReference type="ARBA" id="ARBA00004651"/>
    </source>
</evidence>
<feature type="domain" description="ABC3 transporter permease C-terminal" evidence="7">
    <location>
        <begin position="5"/>
        <end position="108"/>
    </location>
</feature>
<accession>A0A413Q0R0</accession>
<sequence length="115" mass="13344">MATTLIIYYKQISEGYDDRERYQIMHKVGMSKKEVRQSIRSQVLLVFFLPLIMAVIHLAFAFKIITKLLSVLNLTNISLFFMYTVGTVAVFAVIYAIIYSITAKEYYKIIICRGE</sequence>
<protein>
    <submittedName>
        <fullName evidence="8">ABC transporter permease</fullName>
    </submittedName>
</protein>
<dbReference type="InterPro" id="IPR003838">
    <property type="entry name" value="ABC3_permease_C"/>
</dbReference>
<feature type="transmembrane region" description="Helical" evidence="6">
    <location>
        <begin position="43"/>
        <end position="65"/>
    </location>
</feature>
<evidence type="ECO:0000256" key="5">
    <source>
        <dbReference type="ARBA" id="ARBA00023136"/>
    </source>
</evidence>
<evidence type="ECO:0000313" key="8">
    <source>
        <dbReference type="EMBL" id="RGZ85731.1"/>
    </source>
</evidence>
<keyword evidence="2" id="KW-1003">Cell membrane</keyword>
<dbReference type="PANTHER" id="PTHR46795:SF3">
    <property type="entry name" value="ABC TRANSPORTER PERMEASE"/>
    <property type="match status" value="1"/>
</dbReference>
<proteinExistence type="predicted"/>
<keyword evidence="5 6" id="KW-0472">Membrane</keyword>